<reference evidence="7" key="1">
    <citation type="submission" date="2022-11" db="EMBL/GenBank/DDBJ databases">
        <title>Description of Microcella daejonensis nov. sp, isolated from riverside soil.</title>
        <authorList>
            <person name="Molina K.M."/>
            <person name="Kim S.B."/>
        </authorList>
    </citation>
    <scope>NUCLEOTIDE SEQUENCE</scope>
    <source>
        <strain evidence="7">MMS21-STM12</strain>
    </source>
</reference>
<dbReference type="Pfam" id="PF00664">
    <property type="entry name" value="ABC_membrane"/>
    <property type="match status" value="1"/>
</dbReference>
<dbReference type="EMBL" id="CP113089">
    <property type="protein sequence ID" value="WAB80812.1"/>
    <property type="molecule type" value="Genomic_DNA"/>
</dbReference>
<keyword evidence="2 5" id="KW-0812">Transmembrane</keyword>
<dbReference type="InterPro" id="IPR036640">
    <property type="entry name" value="ABC1_TM_sf"/>
</dbReference>
<protein>
    <submittedName>
        <fullName evidence="7">ABC transporter ATP-binding protein</fullName>
    </submittedName>
</protein>
<evidence type="ECO:0000313" key="7">
    <source>
        <dbReference type="EMBL" id="WAB80812.1"/>
    </source>
</evidence>
<evidence type="ECO:0000256" key="3">
    <source>
        <dbReference type="ARBA" id="ARBA00022989"/>
    </source>
</evidence>
<dbReference type="SUPFAM" id="SSF52540">
    <property type="entry name" value="P-loop containing nucleoside triphosphate hydrolases"/>
    <property type="match status" value="1"/>
</dbReference>
<dbReference type="Gene3D" id="3.40.50.300">
    <property type="entry name" value="P-loop containing nucleotide triphosphate hydrolases"/>
    <property type="match status" value="1"/>
</dbReference>
<comment type="subcellular location">
    <subcellularLocation>
        <location evidence="1">Cell membrane</location>
        <topology evidence="1">Multi-pass membrane protein</topology>
    </subcellularLocation>
</comment>
<evidence type="ECO:0000256" key="2">
    <source>
        <dbReference type="ARBA" id="ARBA00022692"/>
    </source>
</evidence>
<evidence type="ECO:0000256" key="1">
    <source>
        <dbReference type="ARBA" id="ARBA00004651"/>
    </source>
</evidence>
<evidence type="ECO:0000256" key="4">
    <source>
        <dbReference type="ARBA" id="ARBA00023136"/>
    </source>
</evidence>
<proteinExistence type="predicted"/>
<dbReference type="Proteomes" id="UP001164706">
    <property type="component" value="Chromosome"/>
</dbReference>
<sequence>MTRASTSPWPRLLVGGRRAVFGALVVVGLVSSALAVVAAIGVGQALAAGGPPGVAMTAGLLLAFGGIAAARYAERVLGERLGQSFVMDLRRGLVRSMLRPDRRGSLGVLVTRTSNDLAAVRMWIAQGIAPLVTATPLVVGATVFLLVLDARLGGVVAGLLALTGCAVVVIAGAILARARAVRTLRGRLAALVADSARAAPSVAAGGGIEREVARVGRAGELVMSASIHRASAVGAMRALVLAAASAATISVVVVGTGVGLELATIGSALTLTGLLATPLADLGRSVEYRQNFRAARRMIEPALAEEAAAIEGSAPTADGADGADTADDGPVVEVAVGGRTVRWPPRTRVRLDPHEDGALLDVLVDAASGAGRRDAVRIGGDPIAAMSERRRRRLVGAGRSGWLIERGPLARAVTYRRPRLPAESAEAMLRRLGLDPDGLPDGIRTRLREGGAPLTAAQRSIVLAARAMLDEPPLLILDGMLEVLPDDAAGALLDTLRAYPGVVVLGTRRSEAELRW</sequence>
<feature type="transmembrane region" description="Helical" evidence="5">
    <location>
        <begin position="128"/>
        <end position="148"/>
    </location>
</feature>
<organism evidence="7 8">
    <name type="scientific">Microcella daejeonensis</name>
    <dbReference type="NCBI Taxonomy" id="2994971"/>
    <lineage>
        <taxon>Bacteria</taxon>
        <taxon>Bacillati</taxon>
        <taxon>Actinomycetota</taxon>
        <taxon>Actinomycetes</taxon>
        <taxon>Micrococcales</taxon>
        <taxon>Microbacteriaceae</taxon>
        <taxon>Microcella</taxon>
    </lineage>
</organism>
<dbReference type="GO" id="GO:0034040">
    <property type="term" value="F:ATPase-coupled lipid transmembrane transporter activity"/>
    <property type="evidence" value="ECO:0007669"/>
    <property type="project" value="TreeGrafter"/>
</dbReference>
<dbReference type="PROSITE" id="PS50929">
    <property type="entry name" value="ABC_TM1F"/>
    <property type="match status" value="1"/>
</dbReference>
<feature type="transmembrane region" description="Helical" evidence="5">
    <location>
        <begin position="154"/>
        <end position="176"/>
    </location>
</feature>
<dbReference type="SUPFAM" id="SSF90123">
    <property type="entry name" value="ABC transporter transmembrane region"/>
    <property type="match status" value="1"/>
</dbReference>
<feature type="transmembrane region" description="Helical" evidence="5">
    <location>
        <begin position="238"/>
        <end position="258"/>
    </location>
</feature>
<feature type="domain" description="ABC transmembrane type-1" evidence="6">
    <location>
        <begin position="19"/>
        <end position="291"/>
    </location>
</feature>
<accession>A0A9E8SAN1</accession>
<dbReference type="InterPro" id="IPR011527">
    <property type="entry name" value="ABC1_TM_dom"/>
</dbReference>
<dbReference type="InterPro" id="IPR039421">
    <property type="entry name" value="Type_1_exporter"/>
</dbReference>
<keyword evidence="3 5" id="KW-1133">Transmembrane helix</keyword>
<evidence type="ECO:0000313" key="8">
    <source>
        <dbReference type="Proteomes" id="UP001164706"/>
    </source>
</evidence>
<name>A0A9E8SAN1_9MICO</name>
<feature type="transmembrane region" description="Helical" evidence="5">
    <location>
        <begin position="20"/>
        <end position="42"/>
    </location>
</feature>
<evidence type="ECO:0000259" key="6">
    <source>
        <dbReference type="PROSITE" id="PS50929"/>
    </source>
</evidence>
<dbReference type="Gene3D" id="1.20.1560.10">
    <property type="entry name" value="ABC transporter type 1, transmembrane domain"/>
    <property type="match status" value="1"/>
</dbReference>
<keyword evidence="4 5" id="KW-0472">Membrane</keyword>
<keyword evidence="7" id="KW-0547">Nucleotide-binding</keyword>
<dbReference type="RefSeq" id="WP_267780526.1">
    <property type="nucleotide sequence ID" value="NZ_CP113089.1"/>
</dbReference>
<keyword evidence="8" id="KW-1185">Reference proteome</keyword>
<dbReference type="GO" id="GO:0005524">
    <property type="term" value="F:ATP binding"/>
    <property type="evidence" value="ECO:0007669"/>
    <property type="project" value="UniProtKB-KW"/>
</dbReference>
<feature type="transmembrane region" description="Helical" evidence="5">
    <location>
        <begin position="54"/>
        <end position="73"/>
    </location>
</feature>
<dbReference type="KEGG" id="mdb:OVN18_09575"/>
<dbReference type="GO" id="GO:0005886">
    <property type="term" value="C:plasma membrane"/>
    <property type="evidence" value="ECO:0007669"/>
    <property type="project" value="UniProtKB-SubCell"/>
</dbReference>
<dbReference type="PANTHER" id="PTHR24221">
    <property type="entry name" value="ATP-BINDING CASSETTE SUB-FAMILY B"/>
    <property type="match status" value="1"/>
</dbReference>
<dbReference type="InterPro" id="IPR027417">
    <property type="entry name" value="P-loop_NTPase"/>
</dbReference>
<keyword evidence="7" id="KW-0067">ATP-binding</keyword>
<evidence type="ECO:0000256" key="5">
    <source>
        <dbReference type="SAM" id="Phobius"/>
    </source>
</evidence>
<gene>
    <name evidence="7" type="ORF">OVN18_09575</name>
</gene>
<dbReference type="AlphaFoldDB" id="A0A9E8SAN1"/>
<dbReference type="PANTHER" id="PTHR24221:SF654">
    <property type="entry name" value="ATP-BINDING CASSETTE SUB-FAMILY B MEMBER 6"/>
    <property type="match status" value="1"/>
</dbReference>
<dbReference type="GO" id="GO:0140359">
    <property type="term" value="F:ABC-type transporter activity"/>
    <property type="evidence" value="ECO:0007669"/>
    <property type="project" value="InterPro"/>
</dbReference>